<feature type="signal peptide" evidence="1">
    <location>
        <begin position="1"/>
        <end position="16"/>
    </location>
</feature>
<gene>
    <name evidence="2" type="ORF">F9Y85_03975</name>
    <name evidence="3" type="ORF">R5H13_07090</name>
</gene>
<dbReference type="Gene3D" id="2.60.40.2970">
    <property type="match status" value="1"/>
</dbReference>
<reference evidence="2" key="1">
    <citation type="submission" date="2019-10" db="EMBL/GenBank/DDBJ databases">
        <authorList>
            <person name="Paulsen S."/>
        </authorList>
    </citation>
    <scope>NUCLEOTIDE SEQUENCE</scope>
    <source>
        <strain evidence="2">LMG 19692</strain>
    </source>
</reference>
<dbReference type="PROSITE" id="PS51257">
    <property type="entry name" value="PROKAR_LIPOPROTEIN"/>
    <property type="match status" value="1"/>
</dbReference>
<evidence type="ECO:0000313" key="2">
    <source>
        <dbReference type="EMBL" id="NLR20486.1"/>
    </source>
</evidence>
<sequence>MLKPLMMITAAMLLQACNDTAPTTKSEATMNAQSNIQCSVSKGSDSGMTYPINFTFTNAGHNDEKFLIWHTPFEGWWSQFLEVTQNGKSLNYQGPMAKRLAPSANEFMTLNAGQSKSVELDLALAYEINTAQPITITYHNQLSHADALKASCSTVLE</sequence>
<keyword evidence="1" id="KW-0732">Signal</keyword>
<name>A0A8I2GZN1_9GAMM</name>
<dbReference type="Proteomes" id="UP001304419">
    <property type="component" value="Chromosome 1"/>
</dbReference>
<evidence type="ECO:0000313" key="3">
    <source>
        <dbReference type="EMBL" id="WOX30026.1"/>
    </source>
</evidence>
<keyword evidence="5" id="KW-1185">Reference proteome</keyword>
<dbReference type="AlphaFoldDB" id="A0A8I2GZN1"/>
<dbReference type="GO" id="GO:0008233">
    <property type="term" value="F:peptidase activity"/>
    <property type="evidence" value="ECO:0007669"/>
    <property type="project" value="UniProtKB-KW"/>
</dbReference>
<protein>
    <submittedName>
        <fullName evidence="2">Protease</fullName>
    </submittedName>
</protein>
<keyword evidence="2" id="KW-0378">Hydrolase</keyword>
<dbReference type="EMBL" id="WEIA01000002">
    <property type="protein sequence ID" value="NLR20486.1"/>
    <property type="molecule type" value="Genomic_DNA"/>
</dbReference>
<feature type="chain" id="PRO_5044460488" evidence="1">
    <location>
        <begin position="17"/>
        <end position="157"/>
    </location>
</feature>
<dbReference type="EMBL" id="CP137578">
    <property type="protein sequence ID" value="WOX30026.1"/>
    <property type="molecule type" value="Genomic_DNA"/>
</dbReference>
<proteinExistence type="predicted"/>
<evidence type="ECO:0000313" key="5">
    <source>
        <dbReference type="Proteomes" id="UP001304419"/>
    </source>
</evidence>
<keyword evidence="2" id="KW-0645">Protease</keyword>
<reference evidence="3 5" key="2">
    <citation type="submission" date="2023-10" db="EMBL/GenBank/DDBJ databases">
        <title>To unveil natural product biosynthetic capacity in Pseudoalteromonas.</title>
        <authorList>
            <person name="Wang J."/>
        </authorList>
    </citation>
    <scope>NUCLEOTIDE SEQUENCE [LARGE SCALE GENOMIC DNA]</scope>
    <source>
        <strain evidence="3 5">DSM 15914</strain>
    </source>
</reference>
<dbReference type="RefSeq" id="WP_039492389.1">
    <property type="nucleotide sequence ID" value="NZ_CBCSDF010000002.1"/>
</dbReference>
<dbReference type="GO" id="GO:0006508">
    <property type="term" value="P:proteolysis"/>
    <property type="evidence" value="ECO:0007669"/>
    <property type="project" value="UniProtKB-KW"/>
</dbReference>
<evidence type="ECO:0000313" key="4">
    <source>
        <dbReference type="Proteomes" id="UP000646877"/>
    </source>
</evidence>
<evidence type="ECO:0000256" key="1">
    <source>
        <dbReference type="SAM" id="SignalP"/>
    </source>
</evidence>
<accession>A0A8I2GZN1</accession>
<dbReference type="Proteomes" id="UP000646877">
    <property type="component" value="Unassembled WGS sequence"/>
</dbReference>
<organism evidence="2 4">
    <name type="scientific">Pseudoalteromonas maricaloris</name>
    <dbReference type="NCBI Taxonomy" id="184924"/>
    <lineage>
        <taxon>Bacteria</taxon>
        <taxon>Pseudomonadati</taxon>
        <taxon>Pseudomonadota</taxon>
        <taxon>Gammaproteobacteria</taxon>
        <taxon>Alteromonadales</taxon>
        <taxon>Pseudoalteromonadaceae</taxon>
        <taxon>Pseudoalteromonas</taxon>
    </lineage>
</organism>